<dbReference type="Pfam" id="PF13450">
    <property type="entry name" value="NAD_binding_8"/>
    <property type="match status" value="1"/>
</dbReference>
<sequence>MSPHTARIVIVGAGLSGLYAAYLLARQGVTDYVVLEAREASGGRIASADASGQVVSHGAAQVSPVDRFDLGPAWFWPGYQRELGRLIEELSLEIFEQFEAGDMVVERSPQDAPVRMRGYVNSPASMRLKGGMGRLIEALHRRLNPGRVLTGHTVQSLRKNDHHVVVESVDATGRPVTWHAEHVLLALPPRLIENTIAFEPALPEALAKQWRDTATWMAPHAKYIAIYDSPFWREQGLSGEGRSARGPMGEIHDASMPGGSAALFGFLGVPARVRSTVSDEVMRTHCREQFVRMFGPDAATPKADIIKDWAQDPRTATAMDRDATGQHAQAPASKATSGPWQGCLTGIASEWSPQFPGYLAGAIEAASLGVQALTPGVSRAALNKALT</sequence>
<evidence type="ECO:0000256" key="2">
    <source>
        <dbReference type="SAM" id="MobiDB-lite"/>
    </source>
</evidence>
<dbReference type="SUPFAM" id="SSF54373">
    <property type="entry name" value="FAD-linked reductases, C-terminal domain"/>
    <property type="match status" value="1"/>
</dbReference>
<comment type="similarity">
    <text evidence="1">Belongs to the flavin monoamine oxidase family.</text>
</comment>
<dbReference type="AlphaFoldDB" id="A0A2T5PQL7"/>
<name>A0A2T5PQL7_ECTOL</name>
<dbReference type="GO" id="GO:0016491">
    <property type="term" value="F:oxidoreductase activity"/>
    <property type="evidence" value="ECO:0007669"/>
    <property type="project" value="InterPro"/>
</dbReference>
<proteinExistence type="inferred from homology"/>
<dbReference type="Gene3D" id="3.50.50.60">
    <property type="entry name" value="FAD/NAD(P)-binding domain"/>
    <property type="match status" value="2"/>
</dbReference>
<organism evidence="4 5">
    <name type="scientific">Ectopseudomonas oleovorans</name>
    <name type="common">Pseudomonas oleovorans</name>
    <dbReference type="NCBI Taxonomy" id="301"/>
    <lineage>
        <taxon>Bacteria</taxon>
        <taxon>Pseudomonadati</taxon>
        <taxon>Pseudomonadota</taxon>
        <taxon>Gammaproteobacteria</taxon>
        <taxon>Pseudomonadales</taxon>
        <taxon>Pseudomonadaceae</taxon>
        <taxon>Ectopseudomonas</taxon>
    </lineage>
</organism>
<dbReference type="InterPro" id="IPR050703">
    <property type="entry name" value="Flavin_MAO"/>
</dbReference>
<evidence type="ECO:0000313" key="4">
    <source>
        <dbReference type="EMBL" id="PTU80020.1"/>
    </source>
</evidence>
<dbReference type="Proteomes" id="UP000244052">
    <property type="component" value="Unassembled WGS sequence"/>
</dbReference>
<feature type="region of interest" description="Disordered" evidence="2">
    <location>
        <begin position="316"/>
        <end position="339"/>
    </location>
</feature>
<reference evidence="4 5" key="1">
    <citation type="submission" date="2018-04" db="EMBL/GenBank/DDBJ databases">
        <title>Pseudomonas sp. nov., isolated from mangrove soil.</title>
        <authorList>
            <person name="Chen C."/>
        </authorList>
    </citation>
    <scope>NUCLEOTIDE SEQUENCE [LARGE SCALE GENOMIC DNA]</scope>
    <source>
        <strain evidence="4 5">JCM 14246</strain>
    </source>
</reference>
<accession>A0A2T5PQL7</accession>
<dbReference type="Pfam" id="PF01593">
    <property type="entry name" value="Amino_oxidase"/>
    <property type="match status" value="1"/>
</dbReference>
<comment type="caution">
    <text evidence="4">The sequence shown here is derived from an EMBL/GenBank/DDBJ whole genome shotgun (WGS) entry which is preliminary data.</text>
</comment>
<evidence type="ECO:0000313" key="5">
    <source>
        <dbReference type="Proteomes" id="UP000244052"/>
    </source>
</evidence>
<evidence type="ECO:0000259" key="3">
    <source>
        <dbReference type="Pfam" id="PF01593"/>
    </source>
</evidence>
<keyword evidence="5" id="KW-1185">Reference proteome</keyword>
<dbReference type="EMBL" id="QASO01000032">
    <property type="protein sequence ID" value="PTU80020.1"/>
    <property type="molecule type" value="Genomic_DNA"/>
</dbReference>
<evidence type="ECO:0000256" key="1">
    <source>
        <dbReference type="ARBA" id="ARBA00005995"/>
    </source>
</evidence>
<feature type="domain" description="Amine oxidase" evidence="3">
    <location>
        <begin position="126"/>
        <end position="368"/>
    </location>
</feature>
<dbReference type="RefSeq" id="WP_108233172.1">
    <property type="nucleotide sequence ID" value="NZ_QASO01000032.1"/>
</dbReference>
<dbReference type="PANTHER" id="PTHR43563">
    <property type="entry name" value="AMINE OXIDASE"/>
    <property type="match status" value="1"/>
</dbReference>
<dbReference type="PANTHER" id="PTHR43563:SF1">
    <property type="entry name" value="AMINE OXIDASE [FLAVIN-CONTAINING] B"/>
    <property type="match status" value="1"/>
</dbReference>
<protein>
    <submittedName>
        <fullName evidence="4">Amine oxidase</fullName>
    </submittedName>
</protein>
<gene>
    <name evidence="4" type="ORF">DBO86_05640</name>
</gene>
<dbReference type="SUPFAM" id="SSF51905">
    <property type="entry name" value="FAD/NAD(P)-binding domain"/>
    <property type="match status" value="1"/>
</dbReference>
<dbReference type="InterPro" id="IPR036188">
    <property type="entry name" value="FAD/NAD-bd_sf"/>
</dbReference>
<dbReference type="InterPro" id="IPR002937">
    <property type="entry name" value="Amino_oxidase"/>
</dbReference>